<evidence type="ECO:0000313" key="1">
    <source>
        <dbReference type="EMBL" id="VAX38469.1"/>
    </source>
</evidence>
<dbReference type="SUPFAM" id="SSF53756">
    <property type="entry name" value="UDP-Glycosyltransferase/glycogen phosphorylase"/>
    <property type="match status" value="1"/>
</dbReference>
<sequence>MRPLKVCFIVPSAYPVIDSSANHPIGGWETRAWLFARGLVELNEKIEVSFALRTPRKIRQTSYDGVQLVHRAEPLFYVRKSVSQCVNITENFPWLSIQHWESSLLWKIPLLAVCRPFRKPVPSTFITEKEISKIDTDFYCCFGVSTRSAAIGSVVRSLKKKNVLFLGSNSDLDDRYQSHTSFINQWGERGEDCYQAIMNADAIIAQNTEQQKLLKRQFGRHSVVISNPVDVSQWKNKEITSNVKSLMALPERYVLWVGRSDRQIKRPLLCLELAKRLPEIQFLMVLNPDLQEIENEVLQQCPANVTIIPKVHFSKMPTVMSHATAFLNTSAKKIEGFPN</sequence>
<protein>
    <recommendedName>
        <fullName evidence="2">Glycosyltransferase subfamily 4-like N-terminal domain-containing protein</fullName>
    </recommendedName>
</protein>
<reference evidence="1" key="1">
    <citation type="submission" date="2018-06" db="EMBL/GenBank/DDBJ databases">
        <authorList>
            <person name="Zhirakovskaya E."/>
        </authorList>
    </citation>
    <scope>NUCLEOTIDE SEQUENCE</scope>
</reference>
<dbReference type="AlphaFoldDB" id="A0A3B1D8D0"/>
<accession>A0A3B1D8D0</accession>
<dbReference type="EMBL" id="UOGL01000209">
    <property type="protein sequence ID" value="VAX38469.1"/>
    <property type="molecule type" value="Genomic_DNA"/>
</dbReference>
<proteinExistence type="predicted"/>
<dbReference type="Gene3D" id="3.40.50.2000">
    <property type="entry name" value="Glycogen Phosphorylase B"/>
    <property type="match status" value="2"/>
</dbReference>
<evidence type="ECO:0008006" key="2">
    <source>
        <dbReference type="Google" id="ProtNLM"/>
    </source>
</evidence>
<gene>
    <name evidence="1" type="ORF">MNBD_PLANCTO02-2978</name>
</gene>
<name>A0A3B1D8D0_9ZZZZ</name>
<organism evidence="1">
    <name type="scientific">hydrothermal vent metagenome</name>
    <dbReference type="NCBI Taxonomy" id="652676"/>
    <lineage>
        <taxon>unclassified sequences</taxon>
        <taxon>metagenomes</taxon>
        <taxon>ecological metagenomes</taxon>
    </lineage>
</organism>
<feature type="non-terminal residue" evidence="1">
    <location>
        <position position="339"/>
    </location>
</feature>